<dbReference type="PROSITE" id="PS50856">
    <property type="entry name" value="AMOP"/>
    <property type="match status" value="1"/>
</dbReference>
<comment type="subcellular location">
    <subcellularLocation>
        <location evidence="1">Membrane</location>
    </subcellularLocation>
</comment>
<dbReference type="Proteomes" id="UP000694892">
    <property type="component" value="Chromosome 5L"/>
</dbReference>
<keyword evidence="5 9" id="KW-1133">Transmembrane helix</keyword>
<feature type="domain" description="AMOP" evidence="11">
    <location>
        <begin position="172"/>
        <end position="307"/>
    </location>
</feature>
<dbReference type="InterPro" id="IPR013783">
    <property type="entry name" value="Ig-like_fold"/>
</dbReference>
<evidence type="ECO:0000256" key="6">
    <source>
        <dbReference type="ARBA" id="ARBA00023136"/>
    </source>
</evidence>
<dbReference type="SMART" id="SM00723">
    <property type="entry name" value="AMOP"/>
    <property type="match status" value="1"/>
</dbReference>
<evidence type="ECO:0000259" key="12">
    <source>
        <dbReference type="PROSITE" id="PS51220"/>
    </source>
</evidence>
<evidence type="ECO:0000256" key="1">
    <source>
        <dbReference type="ARBA" id="ARBA00004370"/>
    </source>
</evidence>
<dbReference type="Gene3D" id="2.60.40.10">
    <property type="entry name" value="Immunoglobulins"/>
    <property type="match status" value="1"/>
</dbReference>
<evidence type="ECO:0000256" key="5">
    <source>
        <dbReference type="ARBA" id="ARBA00022989"/>
    </source>
</evidence>
<dbReference type="InterPro" id="IPR003886">
    <property type="entry name" value="NIDO_dom"/>
</dbReference>
<gene>
    <name evidence="14" type="ORF">XELAEV_18026126mg</name>
</gene>
<evidence type="ECO:0000259" key="13">
    <source>
        <dbReference type="PROSITE" id="PS51233"/>
    </source>
</evidence>
<dbReference type="SMART" id="SM00181">
    <property type="entry name" value="EGF"/>
    <property type="match status" value="5"/>
</dbReference>
<dbReference type="InterPro" id="IPR056619">
    <property type="entry name" value="C8-3_MUC4"/>
</dbReference>
<dbReference type="SMART" id="SM00216">
    <property type="entry name" value="VWD"/>
    <property type="match status" value="1"/>
</dbReference>
<dbReference type="InterPro" id="IPR005533">
    <property type="entry name" value="AMOP_dom"/>
</dbReference>
<evidence type="ECO:0000256" key="9">
    <source>
        <dbReference type="SAM" id="Phobius"/>
    </source>
</evidence>
<keyword evidence="7" id="KW-1015">Disulfide bond</keyword>
<feature type="domain" description="NIDO" evidence="12">
    <location>
        <begin position="4"/>
        <end position="168"/>
    </location>
</feature>
<dbReference type="PROSITE" id="PS51233">
    <property type="entry name" value="VWFD"/>
    <property type="match status" value="1"/>
</dbReference>
<dbReference type="GO" id="GO:0005509">
    <property type="term" value="F:calcium ion binding"/>
    <property type="evidence" value="ECO:0007669"/>
    <property type="project" value="InterPro"/>
</dbReference>
<dbReference type="PROSITE" id="PS01186">
    <property type="entry name" value="EGF_2"/>
    <property type="match status" value="2"/>
</dbReference>
<evidence type="ECO:0000256" key="4">
    <source>
        <dbReference type="ARBA" id="ARBA00022737"/>
    </source>
</evidence>
<evidence type="ECO:0000313" key="15">
    <source>
        <dbReference type="Proteomes" id="UP000694892"/>
    </source>
</evidence>
<dbReference type="PROSITE" id="PS00010">
    <property type="entry name" value="ASX_HYDROXYL"/>
    <property type="match status" value="2"/>
</dbReference>
<evidence type="ECO:0000313" key="14">
    <source>
        <dbReference type="EMBL" id="OCT79315.1"/>
    </source>
</evidence>
<feature type="domain" description="EGF-like" evidence="10">
    <location>
        <begin position="947"/>
        <end position="987"/>
    </location>
</feature>
<dbReference type="InterPro" id="IPR000742">
    <property type="entry name" value="EGF"/>
</dbReference>
<dbReference type="OMA" id="QNAGKRC"/>
<dbReference type="GO" id="GO:0005176">
    <property type="term" value="F:ErbB-2 class receptor binding"/>
    <property type="evidence" value="ECO:0007669"/>
    <property type="project" value="TreeGrafter"/>
</dbReference>
<dbReference type="GO" id="GO:0016020">
    <property type="term" value="C:membrane"/>
    <property type="evidence" value="ECO:0007669"/>
    <property type="project" value="UniProtKB-SubCell"/>
</dbReference>
<feature type="domain" description="EGF-like" evidence="10">
    <location>
        <begin position="767"/>
        <end position="808"/>
    </location>
</feature>
<dbReference type="Gene3D" id="2.10.25.10">
    <property type="entry name" value="Laminin"/>
    <property type="match status" value="4"/>
</dbReference>
<dbReference type="InterPro" id="IPR001881">
    <property type="entry name" value="EGF-like_Ca-bd_dom"/>
</dbReference>
<protein>
    <recommendedName>
        <fullName evidence="16">Mucin-4</fullName>
    </recommendedName>
</protein>
<keyword evidence="4" id="KW-0677">Repeat</keyword>
<dbReference type="InterPro" id="IPR051495">
    <property type="entry name" value="Epithelial_Barrier/Signaling"/>
</dbReference>
<dbReference type="SUPFAM" id="SSF57184">
    <property type="entry name" value="Growth factor receptor domain"/>
    <property type="match status" value="1"/>
</dbReference>
<proteinExistence type="predicted"/>
<dbReference type="Pfam" id="PF00094">
    <property type="entry name" value="VWD"/>
    <property type="match status" value="1"/>
</dbReference>
<evidence type="ECO:0000256" key="8">
    <source>
        <dbReference type="PROSITE-ProRule" id="PRU00076"/>
    </source>
</evidence>
<dbReference type="AlphaFoldDB" id="A0A974CTH1"/>
<dbReference type="SMART" id="SM00179">
    <property type="entry name" value="EGF_CA"/>
    <property type="match status" value="3"/>
</dbReference>
<feature type="domain" description="VWFD" evidence="13">
    <location>
        <begin position="319"/>
        <end position="521"/>
    </location>
</feature>
<dbReference type="SMART" id="SM00539">
    <property type="entry name" value="NIDO"/>
    <property type="match status" value="1"/>
</dbReference>
<dbReference type="InterPro" id="IPR009030">
    <property type="entry name" value="Growth_fac_rcpt_cys_sf"/>
</dbReference>
<keyword evidence="6 9" id="KW-0472">Membrane</keyword>
<dbReference type="Pfam" id="PF06119">
    <property type="entry name" value="NIDO"/>
    <property type="match status" value="1"/>
</dbReference>
<dbReference type="InterPro" id="IPR000152">
    <property type="entry name" value="EGF-type_Asp/Asn_hydroxyl_site"/>
</dbReference>
<evidence type="ECO:0000256" key="2">
    <source>
        <dbReference type="ARBA" id="ARBA00022536"/>
    </source>
</evidence>
<evidence type="ECO:0000259" key="10">
    <source>
        <dbReference type="PROSITE" id="PS50026"/>
    </source>
</evidence>
<dbReference type="PROSITE" id="PS50026">
    <property type="entry name" value="EGF_3"/>
    <property type="match status" value="3"/>
</dbReference>
<reference evidence="15" key="1">
    <citation type="journal article" date="2016" name="Nature">
        <title>Genome evolution in the allotetraploid frog Xenopus laevis.</title>
        <authorList>
            <person name="Session A.M."/>
            <person name="Uno Y."/>
            <person name="Kwon T."/>
            <person name="Chapman J.A."/>
            <person name="Toyoda A."/>
            <person name="Takahashi S."/>
            <person name="Fukui A."/>
            <person name="Hikosaka A."/>
            <person name="Suzuki A."/>
            <person name="Kondo M."/>
            <person name="van Heeringen S.J."/>
            <person name="Quigley I."/>
            <person name="Heinz S."/>
            <person name="Ogino H."/>
            <person name="Ochi H."/>
            <person name="Hellsten U."/>
            <person name="Lyons J.B."/>
            <person name="Simakov O."/>
            <person name="Putnam N."/>
            <person name="Stites J."/>
            <person name="Kuroki Y."/>
            <person name="Tanaka T."/>
            <person name="Michiue T."/>
            <person name="Watanabe M."/>
            <person name="Bogdanovic O."/>
            <person name="Lister R."/>
            <person name="Georgiou G."/>
            <person name="Paranjpe S.S."/>
            <person name="van Kruijsbergen I."/>
            <person name="Shu S."/>
            <person name="Carlson J."/>
            <person name="Kinoshita T."/>
            <person name="Ohta Y."/>
            <person name="Mawaribuchi S."/>
            <person name="Jenkins J."/>
            <person name="Grimwood J."/>
            <person name="Schmutz J."/>
            <person name="Mitros T."/>
            <person name="Mozaffari S.V."/>
            <person name="Suzuki Y."/>
            <person name="Haramoto Y."/>
            <person name="Yamamoto T.S."/>
            <person name="Takagi C."/>
            <person name="Heald R."/>
            <person name="Miller K."/>
            <person name="Haudenschild C."/>
            <person name="Kitzman J."/>
            <person name="Nakayama T."/>
            <person name="Izutsu Y."/>
            <person name="Robert J."/>
            <person name="Fortriede J."/>
            <person name="Burns K."/>
            <person name="Lotay V."/>
            <person name="Karimi K."/>
            <person name="Yasuoka Y."/>
            <person name="Dichmann D.S."/>
            <person name="Flajnik M.F."/>
            <person name="Houston D.W."/>
            <person name="Shendure J."/>
            <person name="DuPasquier L."/>
            <person name="Vize P.D."/>
            <person name="Zorn A.M."/>
            <person name="Ito M."/>
            <person name="Marcotte E.M."/>
            <person name="Wallingford J.B."/>
            <person name="Ito Y."/>
            <person name="Asashima M."/>
            <person name="Ueno N."/>
            <person name="Matsuda Y."/>
            <person name="Veenstra G.J."/>
            <person name="Fujiyama A."/>
            <person name="Harland R.M."/>
            <person name="Taira M."/>
            <person name="Rokhsar D.S."/>
        </authorList>
    </citation>
    <scope>NUCLEOTIDE SEQUENCE [LARGE SCALE GENOMIC DNA]</scope>
    <source>
        <strain evidence="15">J</strain>
    </source>
</reference>
<feature type="transmembrane region" description="Helical" evidence="9">
    <location>
        <begin position="1008"/>
        <end position="1032"/>
    </location>
</feature>
<name>A0A974CTH1_XENLA</name>
<evidence type="ECO:0000256" key="3">
    <source>
        <dbReference type="ARBA" id="ARBA00022692"/>
    </source>
</evidence>
<dbReference type="PANTHER" id="PTHR13802:SF52">
    <property type="entry name" value="MUCIN-4"/>
    <property type="match status" value="1"/>
</dbReference>
<dbReference type="CDD" id="cd00054">
    <property type="entry name" value="EGF_CA"/>
    <property type="match status" value="3"/>
</dbReference>
<evidence type="ECO:0000259" key="11">
    <source>
        <dbReference type="PROSITE" id="PS50856"/>
    </source>
</evidence>
<dbReference type="PROSITE" id="PS01187">
    <property type="entry name" value="EGF_CA"/>
    <property type="match status" value="2"/>
</dbReference>
<accession>A0A974CTH1</accession>
<sequence>MLAVFWDDADLTLGNGALYYQTYSAPNQKDFYSQIIFNRTSDDVNKYFSKSLNMVFTPRWILKITWDSILPVSFQRILENETNTFQCILTTDGNVSFALMKYEKMLWSPGQRVYHRALIGFTNGAGVFYNDPQSQKDNTYGAEGRYRPHAVKGNTNAIGFWAYRLDNVTSINRTNYHRQCWSWYSSEPDHLTWSVALPPCPCLKSQAAKDRTFISETLPSSTADLIKNLRGQQCNGTTFQSTLANQYLAGRRCVYDADGYLINGFSDRYFVYDSSVNGIKDHIDKDLLPYQWCCISAPLCHLYNEKRPSDTCAGYSSPGLGQIYGAMHLATFDGLDYTFKGLGEYVIVRLSSTNGVNIFTLQGRTEKLQVNSAYGNTTALKRLAAFYQGTLKVEWRISSNNRLSILVDDKEIELNKGLMYINQNNVVLFKLEDTKVAILYSCGLQVSVSVSDGGVLGAVVQLPQSFLYRTLGLLGLWSGKASDDLIQSNGNILSFNNGDVPTEEELYHFGLSWIVPTPESLFLSKPTVDAWKSFRPTFYSVLMTSVPQSVIYNANVTCSGIVQCVHDLLLTNNSAFGLQTRNDFNEFHQLVSLFGNGAPILTGPLILQLKVNVTYKVWFKATDSNNDTLTYSIAKPVPLGASITLDGQFTWTVRNANPEALRIQVNDRFSGSIFVPVVQVCKCINGGVCNYTTVIENYQEYKYQVMGCTCPDGFSGSFCQNPSAPCRGEPCFPTVACATPTSKSQFICGKCPPGTVASGADGEKCFLNDLCLPPYPFPCSENANCISNIGSFSCLCKPGFTGTANNCSDIDECQTISACPNAKYECINSPGSFTCACRYQSTSDTECGDSSNPPGWNIFNCTLKWLTMDGNNLNPSSSANLYERLQSVLSLGFQNKFYSLQLKNSSLGDSYSEYRINVSSDTPHWFVKDYLIRVRNYYQFGAVWVEDVNECEFKENNCSDTAVCKNTYGGYKCVCDPNMKLEANNCVPNDRSQNETLTGTNSMEQNTLILGLVLGFGIPLILLLLLLICCYCSRRKDGKANIATAPDIMVAENIRASSLYANETVAVYKVHHIPPSTYAQRLGIQ</sequence>
<dbReference type="Pfam" id="PF07645">
    <property type="entry name" value="EGF_CA"/>
    <property type="match status" value="3"/>
</dbReference>
<dbReference type="Pfam" id="PF23263">
    <property type="entry name" value="C8-3_MUC4"/>
    <property type="match status" value="1"/>
</dbReference>
<keyword evidence="3 9" id="KW-0812">Transmembrane</keyword>
<dbReference type="InterPro" id="IPR001846">
    <property type="entry name" value="VWF_type-D"/>
</dbReference>
<evidence type="ECO:0000256" key="7">
    <source>
        <dbReference type="ARBA" id="ARBA00023157"/>
    </source>
</evidence>
<dbReference type="GO" id="GO:0007160">
    <property type="term" value="P:cell-matrix adhesion"/>
    <property type="evidence" value="ECO:0007669"/>
    <property type="project" value="InterPro"/>
</dbReference>
<dbReference type="InterPro" id="IPR049883">
    <property type="entry name" value="NOTCH1_EGF-like"/>
</dbReference>
<dbReference type="PANTHER" id="PTHR13802">
    <property type="entry name" value="MUCIN 4-RELATED"/>
    <property type="match status" value="1"/>
</dbReference>
<keyword evidence="2 8" id="KW-0245">EGF-like domain</keyword>
<comment type="caution">
    <text evidence="8">Lacks conserved residue(s) required for the propagation of feature annotation.</text>
</comment>
<dbReference type="PROSITE" id="PS51220">
    <property type="entry name" value="NIDO"/>
    <property type="match status" value="1"/>
</dbReference>
<feature type="domain" description="EGF-like" evidence="10">
    <location>
        <begin position="809"/>
        <end position="848"/>
    </location>
</feature>
<dbReference type="EMBL" id="CM004474">
    <property type="protein sequence ID" value="OCT79315.1"/>
    <property type="molecule type" value="Genomic_DNA"/>
</dbReference>
<evidence type="ECO:0008006" key="16">
    <source>
        <dbReference type="Google" id="ProtNLM"/>
    </source>
</evidence>
<dbReference type="InterPro" id="IPR018097">
    <property type="entry name" value="EGF_Ca-bd_CS"/>
</dbReference>
<organism evidence="14 15">
    <name type="scientific">Xenopus laevis</name>
    <name type="common">African clawed frog</name>
    <dbReference type="NCBI Taxonomy" id="8355"/>
    <lineage>
        <taxon>Eukaryota</taxon>
        <taxon>Metazoa</taxon>
        <taxon>Chordata</taxon>
        <taxon>Craniata</taxon>
        <taxon>Vertebrata</taxon>
        <taxon>Euteleostomi</taxon>
        <taxon>Amphibia</taxon>
        <taxon>Batrachia</taxon>
        <taxon>Anura</taxon>
        <taxon>Pipoidea</taxon>
        <taxon>Pipidae</taxon>
        <taxon>Xenopodinae</taxon>
        <taxon>Xenopus</taxon>
        <taxon>Xenopus</taxon>
    </lineage>
</organism>
<dbReference type="PROSITE" id="PS00022">
    <property type="entry name" value="EGF_1"/>
    <property type="match status" value="1"/>
</dbReference>